<name>A0ACB8BPL5_9AGAM</name>
<accession>A0ACB8BPL5</accession>
<comment type="caution">
    <text evidence="1">The sequence shown here is derived from an EMBL/GenBank/DDBJ whole genome shotgun (WGS) entry which is preliminary data.</text>
</comment>
<gene>
    <name evidence="1" type="ORF">BV22DRAFT_1193508</name>
</gene>
<protein>
    <submittedName>
        <fullName evidence="1">Uncharacterized protein</fullName>
    </submittedName>
</protein>
<evidence type="ECO:0000313" key="2">
    <source>
        <dbReference type="Proteomes" id="UP000790709"/>
    </source>
</evidence>
<sequence>MFSSFSSFLPSVLQTNPERTSHQSLPQREDKGTGNNPGSAVDQGTSLAADGPAATKKKDKKDKHANETFIVVRPPPSKSNHPLNLQVQLVPPHSRHDRPSTIVQSLDTSAHDSPEHTGSTDLKRTTSNRSDASGYSGYTSAASISSFASTSTTSSGRRMIIPLYNLQAHNVMTNIIVDAGTDAKVAKFAKRGLEIVGLAVLEPIEVWGSPSLPGALPGAGSARTSVDDGQREFGLYPRPPTLSTSRPVTPERPSTSHSVSSRVTRELSHKPSVTLTPPTPESSAVNDALPQRGAKRLFTKMFKKKETTRSLPVSAPAITELPGAPGSSHRSSMTARQSRDFPLPGALQTDESAPSSPMTGAIPTLCPPVLGIQPALYPPIFPPKGRPTMYVWVVRKWLKGSDNGILNGMMGKLSVNSRQDLAITSPAQVEVRFEWSRGRKKTKERGRKAAVGRKASATGTADGRSVSRRRSAVVSSNTPSTTSLTGAASPTQDPSTKADSSPTNHRQSTLSHHSSNSDTATSLESSAAHHREDSGDESDPEDSETPWSCTLSVQRLRPTTFPIARAGSLNDQERSPVRDREHAIRLKVAMLSPTPHHPKVVGLLKVPFPLPDIEVEKLAIRKRVVTAQGVSRTVSNAGELVLTAEEIKDSISSTALWLVVREAFGGVGRERRKGDGWRIRA</sequence>
<reference evidence="1" key="1">
    <citation type="journal article" date="2021" name="New Phytol.">
        <title>Evolutionary innovations through gain and loss of genes in the ectomycorrhizal Boletales.</title>
        <authorList>
            <person name="Wu G."/>
            <person name="Miyauchi S."/>
            <person name="Morin E."/>
            <person name="Kuo A."/>
            <person name="Drula E."/>
            <person name="Varga T."/>
            <person name="Kohler A."/>
            <person name="Feng B."/>
            <person name="Cao Y."/>
            <person name="Lipzen A."/>
            <person name="Daum C."/>
            <person name="Hundley H."/>
            <person name="Pangilinan J."/>
            <person name="Johnson J."/>
            <person name="Barry K."/>
            <person name="LaButti K."/>
            <person name="Ng V."/>
            <person name="Ahrendt S."/>
            <person name="Min B."/>
            <person name="Choi I.G."/>
            <person name="Park H."/>
            <person name="Plett J.M."/>
            <person name="Magnuson J."/>
            <person name="Spatafora J.W."/>
            <person name="Nagy L.G."/>
            <person name="Henrissat B."/>
            <person name="Grigoriev I.V."/>
            <person name="Yang Z.L."/>
            <person name="Xu J."/>
            <person name="Martin F.M."/>
        </authorList>
    </citation>
    <scope>NUCLEOTIDE SEQUENCE</scope>
    <source>
        <strain evidence="1">KUC20120723A-06</strain>
    </source>
</reference>
<organism evidence="1 2">
    <name type="scientific">Leucogyrophana mollusca</name>
    <dbReference type="NCBI Taxonomy" id="85980"/>
    <lineage>
        <taxon>Eukaryota</taxon>
        <taxon>Fungi</taxon>
        <taxon>Dikarya</taxon>
        <taxon>Basidiomycota</taxon>
        <taxon>Agaricomycotina</taxon>
        <taxon>Agaricomycetes</taxon>
        <taxon>Agaricomycetidae</taxon>
        <taxon>Boletales</taxon>
        <taxon>Boletales incertae sedis</taxon>
        <taxon>Leucogyrophana</taxon>
    </lineage>
</organism>
<keyword evidence="2" id="KW-1185">Reference proteome</keyword>
<dbReference type="Proteomes" id="UP000790709">
    <property type="component" value="Unassembled WGS sequence"/>
</dbReference>
<dbReference type="EMBL" id="MU266364">
    <property type="protein sequence ID" value="KAH7927569.1"/>
    <property type="molecule type" value="Genomic_DNA"/>
</dbReference>
<evidence type="ECO:0000313" key="1">
    <source>
        <dbReference type="EMBL" id="KAH7927569.1"/>
    </source>
</evidence>
<proteinExistence type="predicted"/>